<dbReference type="Proteomes" id="UP000027920">
    <property type="component" value="Unassembled WGS sequence"/>
</dbReference>
<gene>
    <name evidence="2" type="ORF">A1O9_07112</name>
</gene>
<keyword evidence="3" id="KW-1185">Reference proteome</keyword>
<feature type="domain" description="BD-FAE-like" evidence="1">
    <location>
        <begin position="5"/>
        <end position="109"/>
    </location>
</feature>
<organism evidence="2 3">
    <name type="scientific">Exophiala aquamarina CBS 119918</name>
    <dbReference type="NCBI Taxonomy" id="1182545"/>
    <lineage>
        <taxon>Eukaryota</taxon>
        <taxon>Fungi</taxon>
        <taxon>Dikarya</taxon>
        <taxon>Ascomycota</taxon>
        <taxon>Pezizomycotina</taxon>
        <taxon>Eurotiomycetes</taxon>
        <taxon>Chaetothyriomycetidae</taxon>
        <taxon>Chaetothyriales</taxon>
        <taxon>Herpotrichiellaceae</taxon>
        <taxon>Exophiala</taxon>
    </lineage>
</organism>
<dbReference type="RefSeq" id="XP_013259512.1">
    <property type="nucleotide sequence ID" value="XM_013404058.1"/>
</dbReference>
<dbReference type="Gene3D" id="3.40.50.1820">
    <property type="entry name" value="alpha/beta hydrolase"/>
    <property type="match status" value="1"/>
</dbReference>
<dbReference type="EMBL" id="AMGV01000005">
    <property type="protein sequence ID" value="KEF56922.1"/>
    <property type="molecule type" value="Genomic_DNA"/>
</dbReference>
<comment type="caution">
    <text evidence="2">The sequence shown here is derived from an EMBL/GenBank/DDBJ whole genome shotgun (WGS) entry which is preliminary data.</text>
</comment>
<protein>
    <recommendedName>
        <fullName evidence="1">BD-FAE-like domain-containing protein</fullName>
    </recommendedName>
</protein>
<evidence type="ECO:0000313" key="3">
    <source>
        <dbReference type="Proteomes" id="UP000027920"/>
    </source>
</evidence>
<dbReference type="GeneID" id="25282026"/>
<evidence type="ECO:0000259" key="1">
    <source>
        <dbReference type="Pfam" id="PF20434"/>
    </source>
</evidence>
<dbReference type="STRING" id="1182545.A0A072PAY5"/>
<dbReference type="HOGENOM" id="CLU_1229941_0_0_1"/>
<dbReference type="InterPro" id="IPR029058">
    <property type="entry name" value="AB_hydrolase_fold"/>
</dbReference>
<dbReference type="AlphaFoldDB" id="A0A072PAY5"/>
<dbReference type="SUPFAM" id="SSF53474">
    <property type="entry name" value="alpha/beta-Hydrolases"/>
    <property type="match status" value="1"/>
</dbReference>
<sequence>METAENEQREPILIFIHGGGFTHGGRREPLIADDVVYRGLGYFGARELGYTTVVMDYRLLQHGASFDSGGEDLDLVIKWIESSLCGSDDNDDNARDLVIIGNSAGGVHLMSWPFDDAFTATRSRLMHAGAHLRLKTAVILSATMLLDPTISAMQDSLLRYFGDEQRVILNSPLNLMNLAAVCGNDGGPVVGGVPLTSWPPLLFHHNRVRPSICGRHGSKIRKGMG</sequence>
<dbReference type="VEuPathDB" id="FungiDB:A1O9_07112"/>
<proteinExistence type="predicted"/>
<dbReference type="Pfam" id="PF20434">
    <property type="entry name" value="BD-FAE"/>
    <property type="match status" value="1"/>
</dbReference>
<name>A0A072PAY5_9EURO</name>
<dbReference type="OrthoDB" id="433474at2759"/>
<accession>A0A072PAY5</accession>
<evidence type="ECO:0000313" key="2">
    <source>
        <dbReference type="EMBL" id="KEF56922.1"/>
    </source>
</evidence>
<reference evidence="2 3" key="1">
    <citation type="submission" date="2013-03" db="EMBL/GenBank/DDBJ databases">
        <title>The Genome Sequence of Exophiala aquamarina CBS 119918.</title>
        <authorList>
            <consortium name="The Broad Institute Genomics Platform"/>
            <person name="Cuomo C."/>
            <person name="de Hoog S."/>
            <person name="Gorbushina A."/>
            <person name="Walker B."/>
            <person name="Young S.K."/>
            <person name="Zeng Q."/>
            <person name="Gargeya S."/>
            <person name="Fitzgerald M."/>
            <person name="Haas B."/>
            <person name="Abouelleil A."/>
            <person name="Allen A.W."/>
            <person name="Alvarado L."/>
            <person name="Arachchi H.M."/>
            <person name="Berlin A.M."/>
            <person name="Chapman S.B."/>
            <person name="Gainer-Dewar J."/>
            <person name="Goldberg J."/>
            <person name="Griggs A."/>
            <person name="Gujja S."/>
            <person name="Hansen M."/>
            <person name="Howarth C."/>
            <person name="Imamovic A."/>
            <person name="Ireland A."/>
            <person name="Larimer J."/>
            <person name="McCowan C."/>
            <person name="Murphy C."/>
            <person name="Pearson M."/>
            <person name="Poon T.W."/>
            <person name="Priest M."/>
            <person name="Roberts A."/>
            <person name="Saif S."/>
            <person name="Shea T."/>
            <person name="Sisk P."/>
            <person name="Sykes S."/>
            <person name="Wortman J."/>
            <person name="Nusbaum C."/>
            <person name="Birren B."/>
        </authorList>
    </citation>
    <scope>NUCLEOTIDE SEQUENCE [LARGE SCALE GENOMIC DNA]</scope>
    <source>
        <strain evidence="2 3">CBS 119918</strain>
    </source>
</reference>
<dbReference type="InterPro" id="IPR049492">
    <property type="entry name" value="BD-FAE-like_dom"/>
</dbReference>